<feature type="signal peptide" evidence="9">
    <location>
        <begin position="1"/>
        <end position="20"/>
    </location>
</feature>
<dbReference type="Proteomes" id="UP000319204">
    <property type="component" value="Unassembled WGS sequence"/>
</dbReference>
<reference evidence="10" key="1">
    <citation type="submission" date="2019-10" db="EMBL/GenBank/DDBJ databases">
        <title>Muricauda hadale sp. nov., a piezophilic bacterium isolated from hadopelagic water of the Mariana Trench.</title>
        <authorList>
            <person name="Wei Y."/>
        </authorList>
    </citation>
    <scope>NUCLEOTIDE SEQUENCE [LARGE SCALE GENOMIC DNA]</scope>
    <source>
        <strain evidence="10">MT-229</strain>
    </source>
</reference>
<dbReference type="PANTHER" id="PTHR30026:SF20">
    <property type="entry name" value="OUTER MEMBRANE PROTEIN TOLC"/>
    <property type="match status" value="1"/>
</dbReference>
<dbReference type="Gene3D" id="1.20.1600.10">
    <property type="entry name" value="Outer membrane efflux proteins (OEP)"/>
    <property type="match status" value="1"/>
</dbReference>
<keyword evidence="3" id="KW-0813">Transport</keyword>
<dbReference type="GO" id="GO:0015562">
    <property type="term" value="F:efflux transmembrane transporter activity"/>
    <property type="evidence" value="ECO:0007669"/>
    <property type="project" value="InterPro"/>
</dbReference>
<proteinExistence type="inferred from homology"/>
<keyword evidence="11" id="KW-1185">Reference proteome</keyword>
<evidence type="ECO:0000313" key="10">
    <source>
        <dbReference type="EMBL" id="KAB5490667.1"/>
    </source>
</evidence>
<dbReference type="InterPro" id="IPR051906">
    <property type="entry name" value="TolC-like"/>
</dbReference>
<dbReference type="GO" id="GO:0015288">
    <property type="term" value="F:porin activity"/>
    <property type="evidence" value="ECO:0007669"/>
    <property type="project" value="TreeGrafter"/>
</dbReference>
<gene>
    <name evidence="10" type="ORF">FOT42_004350</name>
</gene>
<dbReference type="SUPFAM" id="SSF56954">
    <property type="entry name" value="Outer membrane efflux proteins (OEP)"/>
    <property type="match status" value="1"/>
</dbReference>
<dbReference type="GO" id="GO:1990281">
    <property type="term" value="C:efflux pump complex"/>
    <property type="evidence" value="ECO:0007669"/>
    <property type="project" value="TreeGrafter"/>
</dbReference>
<keyword evidence="8" id="KW-0175">Coiled coil</keyword>
<dbReference type="RefSeq" id="WP_151889363.1">
    <property type="nucleotide sequence ID" value="NZ_VNIK02000002.1"/>
</dbReference>
<comment type="subcellular location">
    <subcellularLocation>
        <location evidence="1">Cell outer membrane</location>
    </subcellularLocation>
</comment>
<evidence type="ECO:0000256" key="8">
    <source>
        <dbReference type="SAM" id="Coils"/>
    </source>
</evidence>
<name>A0A5N5IR30_9FLAO</name>
<feature type="coiled-coil region" evidence="8">
    <location>
        <begin position="336"/>
        <end position="367"/>
    </location>
</feature>
<dbReference type="InterPro" id="IPR003423">
    <property type="entry name" value="OMP_efflux"/>
</dbReference>
<dbReference type="AlphaFoldDB" id="A0A5N5IR30"/>
<comment type="caution">
    <text evidence="10">The sequence shown here is derived from an EMBL/GenBank/DDBJ whole genome shotgun (WGS) entry which is preliminary data.</text>
</comment>
<organism evidence="10 11">
    <name type="scientific">Flagellimonas hadalis</name>
    <dbReference type="NCBI Taxonomy" id="2597517"/>
    <lineage>
        <taxon>Bacteria</taxon>
        <taxon>Pseudomonadati</taxon>
        <taxon>Bacteroidota</taxon>
        <taxon>Flavobacteriia</taxon>
        <taxon>Flavobacteriales</taxon>
        <taxon>Flavobacteriaceae</taxon>
        <taxon>Flagellimonas</taxon>
    </lineage>
</organism>
<evidence type="ECO:0000256" key="4">
    <source>
        <dbReference type="ARBA" id="ARBA00022452"/>
    </source>
</evidence>
<sequence>MNLKTYIVSLFFLASLVGFSQETWNLDECVAYAIEHNLQVKNTNYDKDSSKESYRQSIRDLLPSVSGSTNYTINYGRSADPNTNDYVNTEFFSNNYSLGASLDLFQGFQKMNTIRASKFIYKATQEDVLQQKFLLAFRVMNAFYDIKFNEGLVANSLEQLEISQANYDLVKKQVDLGMMAGADLYEAESALLADKLLVTQNRNQLANAKLVLLQEMNLIDQNDIVLQETLDPTAEETQDSISLDTLYQTARSFVPLVKSQEYRVSAAKKQLQATRGTLYPSLSLTAGYGTSYFETNVDENGNIIPFKTQFNDNASKYMGAQLNIPISNGWSAHSRVKQQKIAYLQEKNNLEIQEQELFRLLQQLVQDNLSFTVEYEQSNQKVKAQQLAFDIAQKRYEKGLINALDLFQAKNLFAVAQNENLQVGLKLKVNQSTIDFYSGLPIFNIN</sequence>
<evidence type="ECO:0000256" key="1">
    <source>
        <dbReference type="ARBA" id="ARBA00004442"/>
    </source>
</evidence>
<protein>
    <submittedName>
        <fullName evidence="10">TolC family protein</fullName>
    </submittedName>
</protein>
<keyword evidence="4" id="KW-1134">Transmembrane beta strand</keyword>
<dbReference type="Pfam" id="PF02321">
    <property type="entry name" value="OEP"/>
    <property type="match status" value="2"/>
</dbReference>
<keyword evidence="5" id="KW-0812">Transmembrane</keyword>
<keyword evidence="7" id="KW-0998">Cell outer membrane</keyword>
<keyword evidence="6" id="KW-0472">Membrane</keyword>
<evidence type="ECO:0000256" key="5">
    <source>
        <dbReference type="ARBA" id="ARBA00022692"/>
    </source>
</evidence>
<dbReference type="OrthoDB" id="9811587at2"/>
<evidence type="ECO:0000256" key="7">
    <source>
        <dbReference type="ARBA" id="ARBA00023237"/>
    </source>
</evidence>
<evidence type="ECO:0000256" key="9">
    <source>
        <dbReference type="SAM" id="SignalP"/>
    </source>
</evidence>
<accession>A0A5N5IR30</accession>
<comment type="similarity">
    <text evidence="2">Belongs to the outer membrane factor (OMF) (TC 1.B.17) family.</text>
</comment>
<dbReference type="GO" id="GO:0009279">
    <property type="term" value="C:cell outer membrane"/>
    <property type="evidence" value="ECO:0007669"/>
    <property type="project" value="UniProtKB-SubCell"/>
</dbReference>
<evidence type="ECO:0000313" key="11">
    <source>
        <dbReference type="Proteomes" id="UP000319204"/>
    </source>
</evidence>
<evidence type="ECO:0000256" key="2">
    <source>
        <dbReference type="ARBA" id="ARBA00007613"/>
    </source>
</evidence>
<evidence type="ECO:0000256" key="3">
    <source>
        <dbReference type="ARBA" id="ARBA00022448"/>
    </source>
</evidence>
<keyword evidence="9" id="KW-0732">Signal</keyword>
<dbReference type="PANTHER" id="PTHR30026">
    <property type="entry name" value="OUTER MEMBRANE PROTEIN TOLC"/>
    <property type="match status" value="1"/>
</dbReference>
<feature type="chain" id="PRO_5024299681" evidence="9">
    <location>
        <begin position="21"/>
        <end position="446"/>
    </location>
</feature>
<dbReference type="EMBL" id="VNIK02000002">
    <property type="protein sequence ID" value="KAB5490667.1"/>
    <property type="molecule type" value="Genomic_DNA"/>
</dbReference>
<evidence type="ECO:0000256" key="6">
    <source>
        <dbReference type="ARBA" id="ARBA00023136"/>
    </source>
</evidence>